<keyword evidence="3" id="KW-0378">Hydrolase</keyword>
<dbReference type="PROSITE" id="PS50600">
    <property type="entry name" value="ULP_PROTEASE"/>
    <property type="match status" value="1"/>
</dbReference>
<feature type="region of interest" description="Disordered" evidence="5">
    <location>
        <begin position="80"/>
        <end position="112"/>
    </location>
</feature>
<dbReference type="AlphaFoldDB" id="A0A9D4QFL9"/>
<dbReference type="InterPro" id="IPR038765">
    <property type="entry name" value="Papain-like_cys_pep_sf"/>
</dbReference>
<reference evidence="8" key="1">
    <citation type="journal article" date="2020" name="Cell">
        <title>Large-Scale Comparative Analyses of Tick Genomes Elucidate Their Genetic Diversity and Vector Capacities.</title>
        <authorList>
            <consortium name="Tick Genome and Microbiome Consortium (TIGMIC)"/>
            <person name="Jia N."/>
            <person name="Wang J."/>
            <person name="Shi W."/>
            <person name="Du L."/>
            <person name="Sun Y."/>
            <person name="Zhan W."/>
            <person name="Jiang J.F."/>
            <person name="Wang Q."/>
            <person name="Zhang B."/>
            <person name="Ji P."/>
            <person name="Bell-Sakyi L."/>
            <person name="Cui X.M."/>
            <person name="Yuan T.T."/>
            <person name="Jiang B.G."/>
            <person name="Yang W.F."/>
            <person name="Lam T.T."/>
            <person name="Chang Q.C."/>
            <person name="Ding S.J."/>
            <person name="Wang X.J."/>
            <person name="Zhu J.G."/>
            <person name="Ruan X.D."/>
            <person name="Zhao L."/>
            <person name="Wei J.T."/>
            <person name="Ye R.Z."/>
            <person name="Que T.C."/>
            <person name="Du C.H."/>
            <person name="Zhou Y.H."/>
            <person name="Cheng J.X."/>
            <person name="Dai P.F."/>
            <person name="Guo W.B."/>
            <person name="Han X.H."/>
            <person name="Huang E.J."/>
            <person name="Li L.F."/>
            <person name="Wei W."/>
            <person name="Gao Y.C."/>
            <person name="Liu J.Z."/>
            <person name="Shao H.Z."/>
            <person name="Wang X."/>
            <person name="Wang C.C."/>
            <person name="Yang T.C."/>
            <person name="Huo Q.B."/>
            <person name="Li W."/>
            <person name="Chen H.Y."/>
            <person name="Chen S.E."/>
            <person name="Zhou L.G."/>
            <person name="Ni X.B."/>
            <person name="Tian J.H."/>
            <person name="Sheng Y."/>
            <person name="Liu T."/>
            <person name="Pan Y.S."/>
            <person name="Xia L.Y."/>
            <person name="Li J."/>
            <person name="Zhao F."/>
            <person name="Cao W.C."/>
        </authorList>
    </citation>
    <scope>NUCLEOTIDE SEQUENCE</scope>
    <source>
        <strain evidence="8">Rsan-2018</strain>
    </source>
</reference>
<keyword evidence="6" id="KW-0812">Transmembrane</keyword>
<gene>
    <name evidence="8" type="ORF">HPB52_017859</name>
</gene>
<dbReference type="InterPro" id="IPR003653">
    <property type="entry name" value="Peptidase_C48_C"/>
</dbReference>
<comment type="similarity">
    <text evidence="1">Belongs to the peptidase C48 family.</text>
</comment>
<sequence length="380" mass="43239">MAKATMRRRTDALYKPRSRRSSLKDTGAAGKSDRGQQPRILWKQKACADLVTKYVEELSRYETYGDGCLVGLDFGTAVAQQSPRSGRSLRSTRNPDPDYGGKRSTSTAASSPDKAAEAADWFIALKRLLVRRSCAPKRRTRSSAVRDHAESSASTRFTRAMHREVEAALVPTPPDQVLVSAFRIDIKRADLYTLTDGQWLNDEIINFYMNLIVARSGERKGLPRVYAFSTFFVPKLIAAGYGGVSRWTRKVDLFSFDVLLVPLHITAHWCLVVVDFRQRRIAYYDSLGPPFKTPRCLRLMRLYLEAESRQRRDRGLDWRGWTTRVADVPLQQNGNDCGVFVCQYAECLTRDAPISFGQEHIPYFRRRVAYEILHKTILSA</sequence>
<dbReference type="EMBL" id="JABSTV010001246">
    <property type="protein sequence ID" value="KAH7976668.1"/>
    <property type="molecule type" value="Genomic_DNA"/>
</dbReference>
<evidence type="ECO:0000313" key="9">
    <source>
        <dbReference type="Proteomes" id="UP000821837"/>
    </source>
</evidence>
<dbReference type="FunFam" id="3.40.395.10:FF:000001">
    <property type="entry name" value="Sentrin-specific protease 1"/>
    <property type="match status" value="1"/>
</dbReference>
<evidence type="ECO:0000256" key="1">
    <source>
        <dbReference type="ARBA" id="ARBA00005234"/>
    </source>
</evidence>
<comment type="caution">
    <text evidence="8">The sequence shown here is derived from an EMBL/GenBank/DDBJ whole genome shotgun (WGS) entry which is preliminary data.</text>
</comment>
<dbReference type="GO" id="GO:0016929">
    <property type="term" value="F:deSUMOylase activity"/>
    <property type="evidence" value="ECO:0007669"/>
    <property type="project" value="TreeGrafter"/>
</dbReference>
<feature type="region of interest" description="Disordered" evidence="5">
    <location>
        <begin position="1"/>
        <end position="38"/>
    </location>
</feature>
<dbReference type="PANTHER" id="PTHR12606:SF141">
    <property type="entry name" value="GH15225P-RELATED"/>
    <property type="match status" value="1"/>
</dbReference>
<evidence type="ECO:0000259" key="7">
    <source>
        <dbReference type="PROSITE" id="PS50600"/>
    </source>
</evidence>
<evidence type="ECO:0000256" key="4">
    <source>
        <dbReference type="ARBA" id="ARBA00022807"/>
    </source>
</evidence>
<feature type="transmembrane region" description="Helical" evidence="6">
    <location>
        <begin position="256"/>
        <end position="274"/>
    </location>
</feature>
<evidence type="ECO:0000256" key="5">
    <source>
        <dbReference type="SAM" id="MobiDB-lite"/>
    </source>
</evidence>
<keyword evidence="9" id="KW-1185">Reference proteome</keyword>
<dbReference type="GO" id="GO:0060255">
    <property type="term" value="P:regulation of macromolecule metabolic process"/>
    <property type="evidence" value="ECO:0007669"/>
    <property type="project" value="UniProtKB-ARBA"/>
</dbReference>
<dbReference type="VEuPathDB" id="VectorBase:RSAN_028602"/>
<evidence type="ECO:0000256" key="3">
    <source>
        <dbReference type="ARBA" id="ARBA00022801"/>
    </source>
</evidence>
<dbReference type="SUPFAM" id="SSF54001">
    <property type="entry name" value="Cysteine proteinases"/>
    <property type="match status" value="1"/>
</dbReference>
<dbReference type="Proteomes" id="UP000821837">
    <property type="component" value="Chromosome 10"/>
</dbReference>
<dbReference type="PANTHER" id="PTHR12606">
    <property type="entry name" value="SENTRIN/SUMO-SPECIFIC PROTEASE"/>
    <property type="match status" value="1"/>
</dbReference>
<protein>
    <recommendedName>
        <fullName evidence="7">Ubiquitin-like protease family profile domain-containing protein</fullName>
    </recommendedName>
</protein>
<evidence type="ECO:0000256" key="2">
    <source>
        <dbReference type="ARBA" id="ARBA00022670"/>
    </source>
</evidence>
<dbReference type="Gene3D" id="3.40.395.10">
    <property type="entry name" value="Adenoviral Proteinase, Chain A"/>
    <property type="match status" value="1"/>
</dbReference>
<keyword evidence="6" id="KW-1133">Transmembrane helix</keyword>
<dbReference type="Pfam" id="PF02902">
    <property type="entry name" value="Peptidase_C48"/>
    <property type="match status" value="1"/>
</dbReference>
<feature type="compositionally biased region" description="Polar residues" evidence="5">
    <location>
        <begin position="80"/>
        <end position="92"/>
    </location>
</feature>
<keyword evidence="2" id="KW-0645">Protease</keyword>
<dbReference type="GO" id="GO:0016926">
    <property type="term" value="P:protein desumoylation"/>
    <property type="evidence" value="ECO:0007669"/>
    <property type="project" value="TreeGrafter"/>
</dbReference>
<reference evidence="8" key="2">
    <citation type="submission" date="2021-09" db="EMBL/GenBank/DDBJ databases">
        <authorList>
            <person name="Jia N."/>
            <person name="Wang J."/>
            <person name="Shi W."/>
            <person name="Du L."/>
            <person name="Sun Y."/>
            <person name="Zhan W."/>
            <person name="Jiang J."/>
            <person name="Wang Q."/>
            <person name="Zhang B."/>
            <person name="Ji P."/>
            <person name="Sakyi L.B."/>
            <person name="Cui X."/>
            <person name="Yuan T."/>
            <person name="Jiang B."/>
            <person name="Yang W."/>
            <person name="Lam T.T.-Y."/>
            <person name="Chang Q."/>
            <person name="Ding S."/>
            <person name="Wang X."/>
            <person name="Zhu J."/>
            <person name="Ruan X."/>
            <person name="Zhao L."/>
            <person name="Wei J."/>
            <person name="Que T."/>
            <person name="Du C."/>
            <person name="Cheng J."/>
            <person name="Dai P."/>
            <person name="Han X."/>
            <person name="Huang E."/>
            <person name="Gao Y."/>
            <person name="Liu J."/>
            <person name="Shao H."/>
            <person name="Ye R."/>
            <person name="Li L."/>
            <person name="Wei W."/>
            <person name="Wang X."/>
            <person name="Wang C."/>
            <person name="Huo Q."/>
            <person name="Li W."/>
            <person name="Guo W."/>
            <person name="Chen H."/>
            <person name="Chen S."/>
            <person name="Zhou L."/>
            <person name="Zhou L."/>
            <person name="Ni X."/>
            <person name="Tian J."/>
            <person name="Zhou Y."/>
            <person name="Sheng Y."/>
            <person name="Liu T."/>
            <person name="Pan Y."/>
            <person name="Xia L."/>
            <person name="Li J."/>
            <person name="Zhao F."/>
            <person name="Cao W."/>
        </authorList>
    </citation>
    <scope>NUCLEOTIDE SEQUENCE</scope>
    <source>
        <strain evidence="8">Rsan-2018</strain>
        <tissue evidence="8">Larvae</tissue>
    </source>
</reference>
<keyword evidence="6" id="KW-0472">Membrane</keyword>
<proteinExistence type="inferred from homology"/>
<dbReference type="GO" id="GO:0006508">
    <property type="term" value="P:proteolysis"/>
    <property type="evidence" value="ECO:0007669"/>
    <property type="project" value="UniProtKB-KW"/>
</dbReference>
<evidence type="ECO:0000313" key="8">
    <source>
        <dbReference type="EMBL" id="KAH7976668.1"/>
    </source>
</evidence>
<accession>A0A9D4QFL9</accession>
<evidence type="ECO:0000256" key="6">
    <source>
        <dbReference type="SAM" id="Phobius"/>
    </source>
</evidence>
<dbReference type="GO" id="GO:0080090">
    <property type="term" value="P:regulation of primary metabolic process"/>
    <property type="evidence" value="ECO:0007669"/>
    <property type="project" value="UniProtKB-ARBA"/>
</dbReference>
<feature type="transmembrane region" description="Helical" evidence="6">
    <location>
        <begin position="225"/>
        <end position="244"/>
    </location>
</feature>
<organism evidence="8 9">
    <name type="scientific">Rhipicephalus sanguineus</name>
    <name type="common">Brown dog tick</name>
    <name type="synonym">Ixodes sanguineus</name>
    <dbReference type="NCBI Taxonomy" id="34632"/>
    <lineage>
        <taxon>Eukaryota</taxon>
        <taxon>Metazoa</taxon>
        <taxon>Ecdysozoa</taxon>
        <taxon>Arthropoda</taxon>
        <taxon>Chelicerata</taxon>
        <taxon>Arachnida</taxon>
        <taxon>Acari</taxon>
        <taxon>Parasitiformes</taxon>
        <taxon>Ixodida</taxon>
        <taxon>Ixodoidea</taxon>
        <taxon>Ixodidae</taxon>
        <taxon>Rhipicephalinae</taxon>
        <taxon>Rhipicephalus</taxon>
        <taxon>Rhipicephalus</taxon>
    </lineage>
</organism>
<keyword evidence="4" id="KW-0788">Thiol protease</keyword>
<dbReference type="GO" id="GO:0005634">
    <property type="term" value="C:nucleus"/>
    <property type="evidence" value="ECO:0007669"/>
    <property type="project" value="TreeGrafter"/>
</dbReference>
<name>A0A9D4QFL9_RHISA</name>
<feature type="domain" description="Ubiquitin-like protease family profile" evidence="7">
    <location>
        <begin position="184"/>
        <end position="348"/>
    </location>
</feature>